<sequence>MENQEKVLALIGYTRKNGNTQALLEDYLQEFAQDKKVDLVDLNALDFKGCIYCNGCLQGPSCRLRDDFSPIYQKIEEANHLIFASPVYFNGLTWLLKKAIDRMQVYFANPMDWQGKKSAWLLLTAGAKAYPDQFTAGYLEGQITFRTLGYENFTCIGVDDTDSRPYKAGFLRKEAIQINGMNRRKGNQWE</sequence>
<dbReference type="Pfam" id="PF03358">
    <property type="entry name" value="FMN_red"/>
    <property type="match status" value="1"/>
</dbReference>
<protein>
    <submittedName>
        <fullName evidence="4">NADPH-quinone reductase (Modulator of drug activity B)</fullName>
    </submittedName>
</protein>
<evidence type="ECO:0000259" key="3">
    <source>
        <dbReference type="Pfam" id="PF03358"/>
    </source>
</evidence>
<dbReference type="PANTHER" id="PTHR43278">
    <property type="entry name" value="NAD(P)H-DEPENDENT FMN-CONTAINING OXIDOREDUCTASE YWQN-RELATED"/>
    <property type="match status" value="1"/>
</dbReference>
<dbReference type="RefSeq" id="WP_131748496.1">
    <property type="nucleotide sequence ID" value="NZ_CAACYI010000001.1"/>
</dbReference>
<dbReference type="PANTHER" id="PTHR43278:SF2">
    <property type="entry name" value="IRON-SULFUR FLAVOPROTEIN"/>
    <property type="match status" value="1"/>
</dbReference>
<name>A0A8H2M3U1_9FIRM</name>
<dbReference type="EMBL" id="CAACYI010000001">
    <property type="protein sequence ID" value="VFB16029.1"/>
    <property type="molecule type" value="Genomic_DNA"/>
</dbReference>
<accession>A0A8H2M3U1</accession>
<dbReference type="SUPFAM" id="SSF52218">
    <property type="entry name" value="Flavoproteins"/>
    <property type="match status" value="1"/>
</dbReference>
<dbReference type="Gene3D" id="3.40.50.360">
    <property type="match status" value="1"/>
</dbReference>
<feature type="domain" description="NADPH-dependent FMN reductase-like" evidence="3">
    <location>
        <begin position="6"/>
        <end position="126"/>
    </location>
</feature>
<dbReference type="InterPro" id="IPR029039">
    <property type="entry name" value="Flavoprotein-like_sf"/>
</dbReference>
<dbReference type="GO" id="GO:0016491">
    <property type="term" value="F:oxidoreductase activity"/>
    <property type="evidence" value="ECO:0007669"/>
    <property type="project" value="InterPro"/>
</dbReference>
<keyword evidence="2" id="KW-0288">FMN</keyword>
<reference evidence="4 5" key="1">
    <citation type="submission" date="2019-02" db="EMBL/GenBank/DDBJ databases">
        <authorList>
            <consortium name="Pathogen Informatics"/>
        </authorList>
    </citation>
    <scope>NUCLEOTIDE SEQUENCE [LARGE SCALE GENOMIC DNA]</scope>
    <source>
        <strain evidence="4 5">3012STDY7089603</strain>
    </source>
</reference>
<gene>
    <name evidence="4" type="ORF">NCTC13150_00543</name>
</gene>
<dbReference type="Proteomes" id="UP000377798">
    <property type="component" value="Unassembled WGS sequence"/>
</dbReference>
<evidence type="ECO:0000313" key="5">
    <source>
        <dbReference type="Proteomes" id="UP000377798"/>
    </source>
</evidence>
<evidence type="ECO:0000256" key="2">
    <source>
        <dbReference type="ARBA" id="ARBA00022643"/>
    </source>
</evidence>
<keyword evidence="5" id="KW-1185">Reference proteome</keyword>
<evidence type="ECO:0000256" key="1">
    <source>
        <dbReference type="ARBA" id="ARBA00022630"/>
    </source>
</evidence>
<dbReference type="InterPro" id="IPR005025">
    <property type="entry name" value="FMN_Rdtase-like_dom"/>
</dbReference>
<dbReference type="InterPro" id="IPR051796">
    <property type="entry name" value="ISF_SsuE-like"/>
</dbReference>
<organism evidence="4 5">
    <name type="scientific">Urinicoccus massiliensis</name>
    <dbReference type="NCBI Taxonomy" id="1723382"/>
    <lineage>
        <taxon>Bacteria</taxon>
        <taxon>Bacillati</taxon>
        <taxon>Bacillota</taxon>
        <taxon>Tissierellia</taxon>
        <taxon>Tissierellales</taxon>
        <taxon>Peptoniphilaceae</taxon>
        <taxon>Urinicoccus</taxon>
    </lineage>
</organism>
<proteinExistence type="predicted"/>
<evidence type="ECO:0000313" key="4">
    <source>
        <dbReference type="EMBL" id="VFB16029.1"/>
    </source>
</evidence>
<keyword evidence="1" id="KW-0285">Flavoprotein</keyword>
<dbReference type="AlphaFoldDB" id="A0A8H2M3U1"/>
<comment type="caution">
    <text evidence="4">The sequence shown here is derived from an EMBL/GenBank/DDBJ whole genome shotgun (WGS) entry which is preliminary data.</text>
</comment>